<evidence type="ECO:0000256" key="2">
    <source>
        <dbReference type="ARBA" id="ARBA00022837"/>
    </source>
</evidence>
<sequence length="1248" mass="131715">MLSRKVKLITASSLACLLGLGLVYILVAAQGQGPLAQTPLNNQIPIPPAFIMAVDDSGSMTFQTQFPGADGQGCWNTNRQSFFSSPGVLNRSGNVCGYNHVMIGPRLEVARLGIPPLDIYGFAKSSAYNPTYYNPQVKYDPWIGANKQAYDDADTSSTKIDPRVNATSNLVNLTSDSLISNWLDAGFMQDGMVIPDGRFFQRVFVNARGTVTGYGSVQRANGTAWAEGATHVLIQHVRSVFFMPYTSNNDPRPVLPGSPNAYNGVARIRVANACGQGCDLWKYTIAAKDTDALRNFANWFSFYGNRNRAMIAGMTRSFDAVEENLRVGYFRINQNTSFDSADERLVMRNIGVIADRNALYSEMIGLTASGGTPNREAVNAAGIQFTRSDSGAPVQLACQKNAVMLFTDGFSNDIDNNFAAVDNADGDGGMDIPFSDTYSNTMADIAARYYNNFNGASPLRPDLTAGQVPVPSECASAPSVRLDCQKNLHINFFGITLGARGNLFNPDTVQDAYTNPAIYQNWPARSDNNPSTVDDIWHAAVNTRGEYINARTPADITAAIDRVLASVTQGESPSGTAAQTGARIGNGSFAVTPAYRIAADGTDWYGRLEGNRVAIDPQSRLATTTLVWEASARLAGTSQETRNIVVNKAGSTVNFSATNVSLSDLCTKPAGLYPGIAKCTEVGLTLIGATAQSAVSYLRGDRGNEVKNRGRFRDRTSLLGDIVNSSPVISAPTDDYGYRALQGALGTSYGTYLATKTTSGRYTVYVGANDGMLHAFDAGMTADGSVDVNGGSERFAYIPATALGHMGDLLLPSDPTNRNVEYEHRYYVDGPVVVGDANYGGGWKTVAVGTAGAGGRSVFALDVTNPTAFSTSSKLWEISDLDTSLSAAIRSNIGHVLGKPVIVPVRDAAGAITWKAIFGNGYNSQSGRAVLFVVDIKAGAPAVTMIEATEAGAAVAGTNGLGNIVVVDRWGGVSQTDAVRDGLADTVYGADQKGAIWKFDLRSTAASITVPFFTARTSTDNGQTYRQPITGGLVATAGDAGGVMLFFGTGSFSFTSDPRDESIQSLYGINDLSRAAPVAALTRANLQGSTVVQSGDRTLSRAAAPAGSRGWYVDLPAKERMVGNPSIASGIVFIPTYTPALVSAGCEPAGANWLFGLDTRTGDGALMDARKGSPTGASFGARTAATPLTTGGTAPVKDVGVSAIPRLSPAESGSVPGGQACWMVVTAAGSGPLYIPYPCGRQSWRQVQ</sequence>
<reference evidence="4" key="1">
    <citation type="submission" date="2021-10" db="EMBL/GenBank/DDBJ databases">
        <authorList>
            <person name="Hussein R."/>
            <person name="Harrison J."/>
            <person name="Studholme D.J."/>
            <person name="Vicente J."/>
            <person name="Grant M."/>
        </authorList>
    </citation>
    <scope>NUCLEOTIDE SEQUENCE</scope>
    <source>
        <strain evidence="4">NCPPB 2970</strain>
    </source>
</reference>
<name>A0AAJ3CGA7_XANCA</name>
<dbReference type="AlphaFoldDB" id="A0AAJ3CGA7"/>
<evidence type="ECO:0000313" key="5">
    <source>
        <dbReference type="Proteomes" id="UP001297361"/>
    </source>
</evidence>
<evidence type="ECO:0000256" key="1">
    <source>
        <dbReference type="ARBA" id="ARBA00022723"/>
    </source>
</evidence>
<dbReference type="Pfam" id="PF05567">
    <property type="entry name" value="T4P_PilY1"/>
    <property type="match status" value="1"/>
</dbReference>
<dbReference type="RefSeq" id="WP_228426873.1">
    <property type="nucleotide sequence ID" value="NZ_JAJFNJ020000007.1"/>
</dbReference>
<dbReference type="Proteomes" id="UP001297361">
    <property type="component" value="Unassembled WGS sequence"/>
</dbReference>
<dbReference type="InterPro" id="IPR008707">
    <property type="entry name" value="B-propeller_PilY1"/>
</dbReference>
<accession>A0AAJ3CGA7</accession>
<keyword evidence="1" id="KW-0479">Metal-binding</keyword>
<protein>
    <submittedName>
        <fullName evidence="4">PilC/PilY family type IV pilus protein</fullName>
    </submittedName>
</protein>
<reference evidence="4" key="2">
    <citation type="submission" date="2024-01" db="EMBL/GenBank/DDBJ databases">
        <title>Long-read genome sequencing of X. campestris pv. papavericola.</title>
        <authorList>
            <person name="Hussain R.M.F."/>
            <person name="Greer S."/>
            <person name="Harrison J."/>
            <person name="Grant M."/>
            <person name="Vicente J."/>
            <person name="Studholme D.J."/>
        </authorList>
    </citation>
    <scope>NUCLEOTIDE SEQUENCE</scope>
    <source>
        <strain evidence="4">NCPPB 2970</strain>
    </source>
</reference>
<evidence type="ECO:0000259" key="3">
    <source>
        <dbReference type="Pfam" id="PF05567"/>
    </source>
</evidence>
<comment type="caution">
    <text evidence="4">The sequence shown here is derived from an EMBL/GenBank/DDBJ whole genome shotgun (WGS) entry which is preliminary data.</text>
</comment>
<keyword evidence="2" id="KW-0106">Calcium</keyword>
<evidence type="ECO:0000313" key="4">
    <source>
        <dbReference type="EMBL" id="MEC3890823.1"/>
    </source>
</evidence>
<feature type="domain" description="PilY1 beta-propeller" evidence="3">
    <location>
        <begin position="719"/>
        <end position="1097"/>
    </location>
</feature>
<dbReference type="EMBL" id="JAJFNJ020000007">
    <property type="protein sequence ID" value="MEC3890823.1"/>
    <property type="molecule type" value="Genomic_DNA"/>
</dbReference>
<dbReference type="GO" id="GO:0046872">
    <property type="term" value="F:metal ion binding"/>
    <property type="evidence" value="ECO:0007669"/>
    <property type="project" value="UniProtKB-KW"/>
</dbReference>
<proteinExistence type="predicted"/>
<gene>
    <name evidence="4" type="ORF">LLE72_024450</name>
</gene>
<organism evidence="4 5">
    <name type="scientific">Xanthomonas campestris pv. papavericola</name>
    <dbReference type="NCBI Taxonomy" id="487881"/>
    <lineage>
        <taxon>Bacteria</taxon>
        <taxon>Pseudomonadati</taxon>
        <taxon>Pseudomonadota</taxon>
        <taxon>Gammaproteobacteria</taxon>
        <taxon>Lysobacterales</taxon>
        <taxon>Lysobacteraceae</taxon>
        <taxon>Xanthomonas</taxon>
    </lineage>
</organism>